<evidence type="ECO:0000259" key="10">
    <source>
        <dbReference type="PROSITE" id="PS50067"/>
    </source>
</evidence>
<dbReference type="GO" id="GO:0003777">
    <property type="term" value="F:microtubule motor activity"/>
    <property type="evidence" value="ECO:0007669"/>
    <property type="project" value="InterPro"/>
</dbReference>
<dbReference type="EMBL" id="CP133618">
    <property type="protein sequence ID" value="WMV38527.1"/>
    <property type="molecule type" value="Genomic_DNA"/>
</dbReference>
<dbReference type="GO" id="GO:0005524">
    <property type="term" value="F:ATP binding"/>
    <property type="evidence" value="ECO:0007669"/>
    <property type="project" value="UniProtKB-UniRule"/>
</dbReference>
<dbReference type="PRINTS" id="PR00380">
    <property type="entry name" value="KINESINHEAVY"/>
</dbReference>
<protein>
    <recommendedName>
        <fullName evidence="7">Kinesin-like protein</fullName>
    </recommendedName>
</protein>
<keyword evidence="2 7" id="KW-0493">Microtubule</keyword>
<accession>A0AAF0U3A4</accession>
<evidence type="ECO:0000256" key="2">
    <source>
        <dbReference type="ARBA" id="ARBA00022701"/>
    </source>
</evidence>
<dbReference type="InterPro" id="IPR019821">
    <property type="entry name" value="Kinesin_motor_CS"/>
</dbReference>
<dbReference type="AlphaFoldDB" id="A0AAF0U3A4"/>
<dbReference type="SMART" id="SM00129">
    <property type="entry name" value="KISc"/>
    <property type="match status" value="1"/>
</dbReference>
<evidence type="ECO:0000256" key="3">
    <source>
        <dbReference type="ARBA" id="ARBA00022741"/>
    </source>
</evidence>
<evidence type="ECO:0000313" key="11">
    <source>
        <dbReference type="EMBL" id="WMV38527.1"/>
    </source>
</evidence>
<dbReference type="SUPFAM" id="SSF52540">
    <property type="entry name" value="P-loop containing nucleoside triphosphate hydrolases"/>
    <property type="match status" value="1"/>
</dbReference>
<feature type="coiled-coil region" evidence="8">
    <location>
        <begin position="586"/>
        <end position="620"/>
    </location>
</feature>
<dbReference type="Pfam" id="PF11995">
    <property type="entry name" value="DUF3490"/>
    <property type="match status" value="1"/>
</dbReference>
<comment type="similarity">
    <text evidence="1">Belongs to the TRAFAC class myosin-kinesin ATPase superfamily. Kinesin family. KIN-7 subfamily.</text>
</comment>
<dbReference type="PANTHER" id="PTHR47968">
    <property type="entry name" value="CENTROMERE PROTEIN E"/>
    <property type="match status" value="1"/>
</dbReference>
<dbReference type="InterPro" id="IPR036961">
    <property type="entry name" value="Kinesin_motor_dom_sf"/>
</dbReference>
<reference evidence="11" key="1">
    <citation type="submission" date="2023-08" db="EMBL/GenBank/DDBJ databases">
        <title>A de novo genome assembly of Solanum verrucosum Schlechtendal, a Mexican diploid species geographically isolated from the other diploid A-genome species in potato relatives.</title>
        <authorList>
            <person name="Hosaka K."/>
        </authorList>
    </citation>
    <scope>NUCLEOTIDE SEQUENCE</scope>
    <source>
        <tissue evidence="11">Young leaves</tissue>
    </source>
</reference>
<dbReference type="InterPro" id="IPR027640">
    <property type="entry name" value="Kinesin-like_fam"/>
</dbReference>
<dbReference type="PANTHER" id="PTHR47968:SF39">
    <property type="entry name" value="KINESIN-LIKE PROTEIN KIN-7B"/>
    <property type="match status" value="1"/>
</dbReference>
<feature type="coiled-coil region" evidence="8">
    <location>
        <begin position="384"/>
        <end position="454"/>
    </location>
</feature>
<dbReference type="CDD" id="cd01374">
    <property type="entry name" value="KISc_CENP_E"/>
    <property type="match status" value="1"/>
</dbReference>
<evidence type="ECO:0000256" key="7">
    <source>
        <dbReference type="RuleBase" id="RU000394"/>
    </source>
</evidence>
<keyword evidence="4 6" id="KW-0067">ATP-binding</keyword>
<dbReference type="PROSITE" id="PS00411">
    <property type="entry name" value="KINESIN_MOTOR_1"/>
    <property type="match status" value="1"/>
</dbReference>
<keyword evidence="8" id="KW-0175">Coiled coil</keyword>
<feature type="region of interest" description="Disordered" evidence="9">
    <location>
        <begin position="1"/>
        <end position="36"/>
    </location>
</feature>
<dbReference type="InterPro" id="IPR001752">
    <property type="entry name" value="Kinesin_motor_dom"/>
</dbReference>
<evidence type="ECO:0000256" key="9">
    <source>
        <dbReference type="SAM" id="MobiDB-lite"/>
    </source>
</evidence>
<proteinExistence type="inferred from homology"/>
<dbReference type="InterPro" id="IPR021881">
    <property type="entry name" value="NACK_C"/>
</dbReference>
<organism evidence="11 12">
    <name type="scientific">Solanum verrucosum</name>
    <dbReference type="NCBI Taxonomy" id="315347"/>
    <lineage>
        <taxon>Eukaryota</taxon>
        <taxon>Viridiplantae</taxon>
        <taxon>Streptophyta</taxon>
        <taxon>Embryophyta</taxon>
        <taxon>Tracheophyta</taxon>
        <taxon>Spermatophyta</taxon>
        <taxon>Magnoliopsida</taxon>
        <taxon>eudicotyledons</taxon>
        <taxon>Gunneridae</taxon>
        <taxon>Pentapetalae</taxon>
        <taxon>asterids</taxon>
        <taxon>lamiids</taxon>
        <taxon>Solanales</taxon>
        <taxon>Solanaceae</taxon>
        <taxon>Solanoideae</taxon>
        <taxon>Solaneae</taxon>
        <taxon>Solanum</taxon>
    </lineage>
</organism>
<feature type="domain" description="Kinesin motor" evidence="10">
    <location>
        <begin position="41"/>
        <end position="375"/>
    </location>
</feature>
<dbReference type="GO" id="GO:0005874">
    <property type="term" value="C:microtubule"/>
    <property type="evidence" value="ECO:0007669"/>
    <property type="project" value="UniProtKB-KW"/>
</dbReference>
<evidence type="ECO:0000313" key="12">
    <source>
        <dbReference type="Proteomes" id="UP001234989"/>
    </source>
</evidence>
<keyword evidence="12" id="KW-1185">Reference proteome</keyword>
<evidence type="ECO:0000256" key="5">
    <source>
        <dbReference type="ARBA" id="ARBA00023175"/>
    </source>
</evidence>
<dbReference type="Pfam" id="PF00225">
    <property type="entry name" value="Kinesin"/>
    <property type="match status" value="1"/>
</dbReference>
<keyword evidence="3 6" id="KW-0547">Nucleotide-binding</keyword>
<dbReference type="Proteomes" id="UP001234989">
    <property type="component" value="Chromosome 7"/>
</dbReference>
<dbReference type="PROSITE" id="PS50067">
    <property type="entry name" value="KINESIN_MOTOR_2"/>
    <property type="match status" value="1"/>
</dbReference>
<dbReference type="InterPro" id="IPR027417">
    <property type="entry name" value="P-loop_NTPase"/>
</dbReference>
<gene>
    <name evidence="11" type="ORF">MTR67_031912</name>
</gene>
<feature type="region of interest" description="Disordered" evidence="9">
    <location>
        <begin position="702"/>
        <end position="721"/>
    </location>
</feature>
<sequence length="975" mass="109612">MVIGVPGTPLSKTGRTPSRFPGSRRTIPSSTPGGPKLREEKILVTIRVRPLSPKEQAAYDLIAWDFPDEQTIVSKNLNHERHTGPYSFDNVFDPTCSTSKVYEQGARDVALSALNGINATIFAYGQTSSGKTFTMRGITESAVNDIYEHIKFTTERDFVLKFSALEIYNETVVDLLNRESGSLRLLDDPEKGIIVEKLVEEIVKDSQHLRTLIGACEGFFSDLVVKYLLLAAAQRQVGETALNDKSSRSHQIIKLTIESSIRENSGRVKSFLATLNLVDLAGSERALQTSADGTRLKEGSHINRSLLTLTTVIRKLSGGKRGGHIPYRDSKLTRILQPSLGGNSRTAIVCTMSPALSHVEQSRNTLCFATSAKEVITTAQVNMVVAEKQLLKHLQKEVSRLEAELRSPDPSASPCFRSLLMEKERKIQQMEEEMNELKRQRDLAQSQLELERRSKKELKASDHHGPSRQVVKCLSFTTENEVVSGSLSTPLGRKKLLDRQAAIRRSTNSTNPSMLVHEIRKLEMRQRQLGDEANHALQLLHKEFASHRIGSQGATDTIAKLFAEIKELHKISSVPEQIEIKDKASLKEEIARLRSQENNIASLEQKLENVQRSIDELVMHLPSCQESVDLRSPKKKKVLPFNLSNTSNMPNIIRSPCSPMSPSSCNIVDSEIENRAPECNNVGSAGDSFCSQKSTPIRRMDSNCISSREGTPGSRQSNSVNMKKMQKMFKKAAEENIRSIKAYVTELKERVAKLQYQKQLLVCQVLELEANEAASDEADITDQSPLSWHLVFEDQRQQIIMLWHLCHVSLVHRTQFYMLFKGDPSDQIYMEVELRRLTWLDQHLAGLGNASPALLGDDPAGYVSSSIKALKQEREYLAKRVSSKLNAEEREMLYMKWGIPPEGKQRRRLQLVNKLWSDPLNMQNVRESAEVVAKLVGFCETGEHVSKEMFQLNFVSPSDKKTWLGWNLISNLLHL</sequence>
<evidence type="ECO:0000256" key="6">
    <source>
        <dbReference type="PROSITE-ProRule" id="PRU00283"/>
    </source>
</evidence>
<evidence type="ECO:0000256" key="1">
    <source>
        <dbReference type="ARBA" id="ARBA00007310"/>
    </source>
</evidence>
<evidence type="ECO:0000256" key="8">
    <source>
        <dbReference type="SAM" id="Coils"/>
    </source>
</evidence>
<dbReference type="GO" id="GO:0008017">
    <property type="term" value="F:microtubule binding"/>
    <property type="evidence" value="ECO:0007669"/>
    <property type="project" value="InterPro"/>
</dbReference>
<name>A0AAF0U3A4_SOLVR</name>
<keyword evidence="5 6" id="KW-0505">Motor protein</keyword>
<dbReference type="Gene3D" id="3.40.850.10">
    <property type="entry name" value="Kinesin motor domain"/>
    <property type="match status" value="1"/>
</dbReference>
<dbReference type="GO" id="GO:0007018">
    <property type="term" value="P:microtubule-based movement"/>
    <property type="evidence" value="ECO:0007669"/>
    <property type="project" value="InterPro"/>
</dbReference>
<feature type="compositionally biased region" description="Polar residues" evidence="9">
    <location>
        <begin position="703"/>
        <end position="721"/>
    </location>
</feature>
<evidence type="ECO:0000256" key="4">
    <source>
        <dbReference type="ARBA" id="ARBA00022840"/>
    </source>
</evidence>
<feature type="binding site" evidence="6">
    <location>
        <begin position="125"/>
        <end position="132"/>
    </location>
    <ligand>
        <name>ATP</name>
        <dbReference type="ChEBI" id="CHEBI:30616"/>
    </ligand>
</feature>